<reference evidence="2 3" key="1">
    <citation type="journal article" date="2019" name="Nat. Microbiol.">
        <title>Mediterranean grassland soil C-N compound turnover is dependent on rainfall and depth, and is mediated by genomically divergent microorganisms.</title>
        <authorList>
            <person name="Diamond S."/>
            <person name="Andeer P.F."/>
            <person name="Li Z."/>
            <person name="Crits-Christoph A."/>
            <person name="Burstein D."/>
            <person name="Anantharaman K."/>
            <person name="Lane K.R."/>
            <person name="Thomas B.C."/>
            <person name="Pan C."/>
            <person name="Northen T.R."/>
            <person name="Banfield J.F."/>
        </authorList>
    </citation>
    <scope>NUCLEOTIDE SEQUENCE [LARGE SCALE GENOMIC DNA]</scope>
    <source>
        <strain evidence="2">NP_4</strain>
    </source>
</reference>
<dbReference type="InterPro" id="IPR036291">
    <property type="entry name" value="NAD(P)-bd_dom_sf"/>
</dbReference>
<dbReference type="Pfam" id="PF13460">
    <property type="entry name" value="NAD_binding_10"/>
    <property type="match status" value="1"/>
</dbReference>
<dbReference type="GO" id="GO:0016646">
    <property type="term" value="F:oxidoreductase activity, acting on the CH-NH group of donors, NAD or NADP as acceptor"/>
    <property type="evidence" value="ECO:0007669"/>
    <property type="project" value="TreeGrafter"/>
</dbReference>
<evidence type="ECO:0000259" key="1">
    <source>
        <dbReference type="Pfam" id="PF13460"/>
    </source>
</evidence>
<sequence>MNIVVFGATGNIGRRIVKEAVARGHSVVAVARDPAKSKSSDTRVRMVQGDATNAESVASVARGADAVVNAISPRPGSVGKVPSLVEAARTLLRALPRAGVKRLLVVGGAGSLADASGVQIVDEPAFPAAYKPEALEQRDALEVYRREGGGMDWTYLSPAAVIHAGERTGKYRTGGDQLITDAQGKSVISFEDYAVAALDELEKPGFIRKRFTVAY</sequence>
<dbReference type="InterPro" id="IPR016040">
    <property type="entry name" value="NAD(P)-bd_dom"/>
</dbReference>
<dbReference type="PANTHER" id="PTHR43355">
    <property type="entry name" value="FLAVIN REDUCTASE (NADPH)"/>
    <property type="match status" value="1"/>
</dbReference>
<accession>A0A537KQV2</accession>
<dbReference type="SUPFAM" id="SSF51735">
    <property type="entry name" value="NAD(P)-binding Rossmann-fold domains"/>
    <property type="match status" value="1"/>
</dbReference>
<evidence type="ECO:0000313" key="3">
    <source>
        <dbReference type="Proteomes" id="UP000319353"/>
    </source>
</evidence>
<comment type="caution">
    <text evidence="2">The sequence shown here is derived from an EMBL/GenBank/DDBJ whole genome shotgun (WGS) entry which is preliminary data.</text>
</comment>
<evidence type="ECO:0000313" key="2">
    <source>
        <dbReference type="EMBL" id="TMI98139.1"/>
    </source>
</evidence>
<dbReference type="Proteomes" id="UP000319353">
    <property type="component" value="Unassembled WGS sequence"/>
</dbReference>
<protein>
    <submittedName>
        <fullName evidence="2">NAD(P)-dependent oxidoreductase</fullName>
    </submittedName>
</protein>
<dbReference type="InterPro" id="IPR051606">
    <property type="entry name" value="Polyketide_Oxido-like"/>
</dbReference>
<name>A0A537KQV2_9BACT</name>
<feature type="domain" description="NAD(P)-binding" evidence="1">
    <location>
        <begin position="7"/>
        <end position="202"/>
    </location>
</feature>
<gene>
    <name evidence="2" type="ORF">E6H01_12700</name>
</gene>
<proteinExistence type="predicted"/>
<dbReference type="Gene3D" id="3.40.50.720">
    <property type="entry name" value="NAD(P)-binding Rossmann-like Domain"/>
    <property type="match status" value="1"/>
</dbReference>
<dbReference type="CDD" id="cd05244">
    <property type="entry name" value="BVR-B_like_SDR_a"/>
    <property type="match status" value="1"/>
</dbReference>
<dbReference type="EMBL" id="VBAL01000183">
    <property type="protein sequence ID" value="TMI98139.1"/>
    <property type="molecule type" value="Genomic_DNA"/>
</dbReference>
<dbReference type="AlphaFoldDB" id="A0A537KQV2"/>
<organism evidence="2 3">
    <name type="scientific">Candidatus Segetimicrobium genomatis</name>
    <dbReference type="NCBI Taxonomy" id="2569760"/>
    <lineage>
        <taxon>Bacteria</taxon>
        <taxon>Bacillati</taxon>
        <taxon>Candidatus Sysuimicrobiota</taxon>
        <taxon>Candidatus Sysuimicrobiia</taxon>
        <taxon>Candidatus Sysuimicrobiales</taxon>
        <taxon>Candidatus Segetimicrobiaceae</taxon>
        <taxon>Candidatus Segetimicrobium</taxon>
    </lineage>
</organism>
<dbReference type="PANTHER" id="PTHR43355:SF2">
    <property type="entry name" value="FLAVIN REDUCTASE (NADPH)"/>
    <property type="match status" value="1"/>
</dbReference>